<evidence type="ECO:0000256" key="2">
    <source>
        <dbReference type="ARBA" id="ARBA00022723"/>
    </source>
</evidence>
<dbReference type="Pfam" id="PF04389">
    <property type="entry name" value="Peptidase_M28"/>
    <property type="match status" value="1"/>
</dbReference>
<comment type="caution">
    <text evidence="7">The sequence shown here is derived from an EMBL/GenBank/DDBJ whole genome shotgun (WGS) entry which is preliminary data.</text>
</comment>
<evidence type="ECO:0000256" key="4">
    <source>
        <dbReference type="ARBA" id="ARBA00022833"/>
    </source>
</evidence>
<dbReference type="Gene3D" id="3.30.70.360">
    <property type="match status" value="1"/>
</dbReference>
<feature type="domain" description="Peptidase M20 dimerisation" evidence="6">
    <location>
        <begin position="199"/>
        <end position="295"/>
    </location>
</feature>
<reference evidence="7 8" key="1">
    <citation type="journal article" date="2021" name="Sci. Rep.">
        <title>The distribution of antibiotic resistance genes in chicken gut microbiota commensals.</title>
        <authorList>
            <person name="Juricova H."/>
            <person name="Matiasovicova J."/>
            <person name="Kubasova T."/>
            <person name="Cejkova D."/>
            <person name="Rychlik I."/>
        </authorList>
    </citation>
    <scope>NUCLEOTIDE SEQUENCE [LARGE SCALE GENOMIC DNA]</scope>
    <source>
        <strain evidence="7 8">An829</strain>
    </source>
</reference>
<dbReference type="InterPro" id="IPR007484">
    <property type="entry name" value="Peptidase_M28"/>
</dbReference>
<dbReference type="InterPro" id="IPR050072">
    <property type="entry name" value="Peptidase_M20A"/>
</dbReference>
<evidence type="ECO:0000256" key="1">
    <source>
        <dbReference type="ARBA" id="ARBA00001947"/>
    </source>
</evidence>
<dbReference type="Gene3D" id="3.40.630.10">
    <property type="entry name" value="Zn peptidases"/>
    <property type="match status" value="1"/>
</dbReference>
<dbReference type="Proteomes" id="UP000715095">
    <property type="component" value="Unassembled WGS sequence"/>
</dbReference>
<dbReference type="PROSITE" id="PS00758">
    <property type="entry name" value="ARGE_DAPE_CPG2_1"/>
    <property type="match status" value="1"/>
</dbReference>
<keyword evidence="8" id="KW-1185">Reference proteome</keyword>
<keyword evidence="2" id="KW-0479">Metal-binding</keyword>
<comment type="cofactor">
    <cofactor evidence="1">
        <name>Zn(2+)</name>
        <dbReference type="ChEBI" id="CHEBI:29105"/>
    </cofactor>
</comment>
<dbReference type="InterPro" id="IPR011650">
    <property type="entry name" value="Peptidase_M20_dimer"/>
</dbReference>
<evidence type="ECO:0000256" key="3">
    <source>
        <dbReference type="ARBA" id="ARBA00022801"/>
    </source>
</evidence>
<keyword evidence="4" id="KW-0862">Zinc</keyword>
<dbReference type="InterPro" id="IPR036264">
    <property type="entry name" value="Bact_exopeptidase_dim_dom"/>
</dbReference>
<feature type="domain" description="Peptidase M28" evidence="5">
    <location>
        <begin position="81"/>
        <end position="175"/>
    </location>
</feature>
<proteinExistence type="predicted"/>
<dbReference type="SUPFAM" id="SSF55031">
    <property type="entry name" value="Bacterial exopeptidase dimerisation domain"/>
    <property type="match status" value="1"/>
</dbReference>
<dbReference type="EMBL" id="JACJJC010000016">
    <property type="protein sequence ID" value="MBM6704702.1"/>
    <property type="molecule type" value="Genomic_DNA"/>
</dbReference>
<evidence type="ECO:0000313" key="7">
    <source>
        <dbReference type="EMBL" id="MBM6704702.1"/>
    </source>
</evidence>
<organism evidence="7 8">
    <name type="scientific">Sutterella massiliensis</name>
    <dbReference type="NCBI Taxonomy" id="1816689"/>
    <lineage>
        <taxon>Bacteria</taxon>
        <taxon>Pseudomonadati</taxon>
        <taxon>Pseudomonadota</taxon>
        <taxon>Betaproteobacteria</taxon>
        <taxon>Burkholderiales</taxon>
        <taxon>Sutterellaceae</taxon>
        <taxon>Sutterella</taxon>
    </lineage>
</organism>
<evidence type="ECO:0000259" key="5">
    <source>
        <dbReference type="Pfam" id="PF04389"/>
    </source>
</evidence>
<dbReference type="Pfam" id="PF07687">
    <property type="entry name" value="M20_dimer"/>
    <property type="match status" value="1"/>
</dbReference>
<dbReference type="PANTHER" id="PTHR43808">
    <property type="entry name" value="ACETYLORNITHINE DEACETYLASE"/>
    <property type="match status" value="1"/>
</dbReference>
<gene>
    <name evidence="7" type="ORF">H6A60_09430</name>
</gene>
<evidence type="ECO:0000259" key="6">
    <source>
        <dbReference type="Pfam" id="PF07687"/>
    </source>
</evidence>
<keyword evidence="3" id="KW-0378">Hydrolase</keyword>
<dbReference type="SUPFAM" id="SSF53187">
    <property type="entry name" value="Zn-dependent exopeptidases"/>
    <property type="match status" value="1"/>
</dbReference>
<evidence type="ECO:0000313" key="8">
    <source>
        <dbReference type="Proteomes" id="UP000715095"/>
    </source>
</evidence>
<dbReference type="InterPro" id="IPR001261">
    <property type="entry name" value="ArgE/DapE_CS"/>
</dbReference>
<name>A0ABS2DTM7_9BURK</name>
<accession>A0ABS2DTM7</accession>
<dbReference type="PANTHER" id="PTHR43808:SF17">
    <property type="entry name" value="PEPTIDASE M20"/>
    <property type="match status" value="1"/>
</dbReference>
<protein>
    <submittedName>
        <fullName evidence="7">M20/M25/M40 family metallo-hydrolase</fullName>
    </submittedName>
</protein>
<sequence>MDKLPPLNERILSEVRALYEEPDVARALDVAREEAPFAVEEQISLCEIPAPTFEEEARALEVEKRLRAYGLTDVWRDEIGNVIGRRPGTGEGPVLALVAHLDTVFPAGTDCTVKREGDTLRAPGIGDNASGLRSLLQILRCLTAGNIETRGDILFVADVQEEGNGDLNGAKALCNGSVHLDGLLALDGSDVGRVQKGATGSHSWRFIVEGPGGHSWGAFGAVPSATHAVARATAEIADFEVPSDPRTSFTVGMITGGTSVTTIAPRCEAEVDFRSLSNDELLKIEKRIFRAFEKAVDAENARWGMTAPEKMLRLSKVLIGDIPGGLPPDDCPVIQTARAAQRCLGIELTNYQCSSTDANPAMSLGIPATCLSSGGIGIGAHSLGETFIVKDIHLGPQLALLTTLALVGTKTRAPLLPQRKSAS</sequence>